<dbReference type="CDD" id="cd12117">
    <property type="entry name" value="A_NRPS_Srf_like"/>
    <property type="match status" value="2"/>
</dbReference>
<keyword evidence="5" id="KW-0436">Ligase</keyword>
<dbReference type="NCBIfam" id="TIGR01746">
    <property type="entry name" value="Thioester-redct"/>
    <property type="match status" value="1"/>
</dbReference>
<dbReference type="InterPro" id="IPR036291">
    <property type="entry name" value="NAD(P)-bd_dom_sf"/>
</dbReference>
<dbReference type="FunFam" id="3.30.300.30:FF:000010">
    <property type="entry name" value="Enterobactin synthetase component F"/>
    <property type="match status" value="5"/>
</dbReference>
<dbReference type="FunFam" id="2.30.38.10:FF:000001">
    <property type="entry name" value="Non-ribosomal peptide synthetase PvdI"/>
    <property type="match status" value="3"/>
</dbReference>
<dbReference type="NCBIfam" id="NF004282">
    <property type="entry name" value="PRK05691.1"/>
    <property type="match status" value="4"/>
</dbReference>
<dbReference type="GO" id="GO:0031177">
    <property type="term" value="F:phosphopantetheine binding"/>
    <property type="evidence" value="ECO:0007669"/>
    <property type="project" value="InterPro"/>
</dbReference>
<dbReference type="EMBL" id="JABAIA010000003">
    <property type="protein sequence ID" value="NLR68064.1"/>
    <property type="molecule type" value="Genomic_DNA"/>
</dbReference>
<dbReference type="SMART" id="SM00823">
    <property type="entry name" value="PKS_PP"/>
    <property type="match status" value="5"/>
</dbReference>
<dbReference type="Gene3D" id="3.40.50.980">
    <property type="match status" value="10"/>
</dbReference>
<dbReference type="Pfam" id="PF00501">
    <property type="entry name" value="AMP-binding"/>
    <property type="match status" value="5"/>
</dbReference>
<comment type="similarity">
    <text evidence="2">Belongs to the ATP-dependent AMP-binding enzyme family.</text>
</comment>
<dbReference type="InterPro" id="IPR045851">
    <property type="entry name" value="AMP-bd_C_sf"/>
</dbReference>
<gene>
    <name evidence="8" type="ORF">HGH92_27410</name>
</gene>
<dbReference type="SUPFAM" id="SSF52777">
    <property type="entry name" value="CoA-dependent acyltransferases"/>
    <property type="match status" value="12"/>
</dbReference>
<dbReference type="PROSITE" id="PS00455">
    <property type="entry name" value="AMP_BINDING"/>
    <property type="match status" value="5"/>
</dbReference>
<keyword evidence="6" id="KW-0677">Repeat</keyword>
<dbReference type="CDD" id="cd17651">
    <property type="entry name" value="A_NRPS_VisG_like"/>
    <property type="match status" value="1"/>
</dbReference>
<evidence type="ECO:0000256" key="6">
    <source>
        <dbReference type="ARBA" id="ARBA00022737"/>
    </source>
</evidence>
<dbReference type="InterPro" id="IPR020806">
    <property type="entry name" value="PKS_PP-bd"/>
</dbReference>
<dbReference type="InterPro" id="IPR025110">
    <property type="entry name" value="AMP-bd_C"/>
</dbReference>
<organism evidence="8 9">
    <name type="scientific">Chitinophaga varians</name>
    <dbReference type="NCBI Taxonomy" id="2202339"/>
    <lineage>
        <taxon>Bacteria</taxon>
        <taxon>Pseudomonadati</taxon>
        <taxon>Bacteroidota</taxon>
        <taxon>Chitinophagia</taxon>
        <taxon>Chitinophagales</taxon>
        <taxon>Chitinophagaceae</taxon>
        <taxon>Chitinophaga</taxon>
    </lineage>
</organism>
<comment type="caution">
    <text evidence="8">The sequence shown here is derived from an EMBL/GenBank/DDBJ whole genome shotgun (WGS) entry which is preliminary data.</text>
</comment>
<reference evidence="8 9" key="1">
    <citation type="submission" date="2020-04" db="EMBL/GenBank/DDBJ databases">
        <authorList>
            <person name="Yin C."/>
        </authorList>
    </citation>
    <scope>NUCLEOTIDE SEQUENCE [LARGE SCALE GENOMIC DNA]</scope>
    <source>
        <strain evidence="8 9">Ae27</strain>
    </source>
</reference>
<dbReference type="FunFam" id="3.40.50.980:FF:000001">
    <property type="entry name" value="Non-ribosomal peptide synthetase"/>
    <property type="match status" value="5"/>
</dbReference>
<dbReference type="Proteomes" id="UP000570474">
    <property type="component" value="Unassembled WGS sequence"/>
</dbReference>
<dbReference type="InterPro" id="IPR010080">
    <property type="entry name" value="Thioester_reductase-like_dom"/>
</dbReference>
<dbReference type="Gene3D" id="3.30.559.10">
    <property type="entry name" value="Chloramphenicol acetyltransferase-like domain"/>
    <property type="match status" value="6"/>
</dbReference>
<dbReference type="PROSITE" id="PS00012">
    <property type="entry name" value="PHOSPHOPANTETHEINE"/>
    <property type="match status" value="3"/>
</dbReference>
<protein>
    <submittedName>
        <fullName evidence="8">Non-ribosomal peptide synthase/polyketide synthase</fullName>
    </submittedName>
</protein>
<dbReference type="InterPro" id="IPR023213">
    <property type="entry name" value="CAT-like_dom_sf"/>
</dbReference>
<proteinExistence type="inferred from homology"/>
<evidence type="ECO:0000313" key="8">
    <source>
        <dbReference type="EMBL" id="NLR68064.1"/>
    </source>
</evidence>
<dbReference type="RefSeq" id="WP_168874002.1">
    <property type="nucleotide sequence ID" value="NZ_JABAIA010000003.1"/>
</dbReference>
<keyword evidence="3" id="KW-0596">Phosphopantetheine</keyword>
<dbReference type="GO" id="GO:0044550">
    <property type="term" value="P:secondary metabolite biosynthetic process"/>
    <property type="evidence" value="ECO:0007669"/>
    <property type="project" value="UniProtKB-ARBA"/>
</dbReference>
<dbReference type="Pfam" id="PF00668">
    <property type="entry name" value="Condensation"/>
    <property type="match status" value="6"/>
</dbReference>
<sequence>MPLHATHIHPAQRDILMDLLINAENSTYNVGGVTRITGALHKEKFIAAAETLPAVFDVYRMRFDVNDHTPQAYVDDSFIRQEVVCMDFTGTPPDAVEKWIRERLETPFILQKENALCEQYLLSIAPDEHWYFCKYHHLIIDGYGLAASYQYVASQYRSLLQGTKLDWSPVSYVSAAGEALAYQQSPAYQEDAAYWKKMIGKKPVQLLERRYHRADVHPRQCRTFVLEFTAEEKAALENVQQVTQANLLRLTLAALTIYFAKTTEHAAFVFGTPVHRRKDKALQQIAGMFSGITPFQGIYQQEDTVAALLENIAVARKNDNQHQHYQIADLSRSLKLNGTTEQLVDILVNHANLDLHLDFGEDIQAVTRELTSEITRYPLELLWRDYGKGQPLQLKADYYPSHFTETDIRLLVKRLLYVMQQLGGTQERKLDEISILPEEEQALLAAFNDNNIAVAPCHSIHALIEEQVRLRPTAEALVFENQTLTYRQLDEKANQLAHYLREKGVRENTFVPVCMERSAEMIIGILAVLKAGGAYVPVDPAYPQHRITFMLQDTRAAVVVSNVAGNLPLEQYTTAEIIDVRQMADVLPEYPVTPVETALQPQHAAYVIYTSGSTGNPKGVTIAHQQLVASTQARIAYYGSTGTALLVPSFSFDSSVAVIFGTLCTGGRLIVCREETLKDAETVREILTHTDMVLCVPSYYRFLLEERLLQHAALSTVILAGEALEVSLAQRHFREVKKAALYNEYGPTECTVWSSVAQIQPEDKLITIGKPVANMRIHILDAQQRVLPVGVTGELYVSGPQVANGYLHLPAMTAEKFITDNAGNRLYKTGDTGRWLPDGNIEYLGRIDDQVKIRGYRIELGEIGHALQECEGVKHAVVVAWTDERNNKRLVGYVTTSAGYNKMAVLNRLKEKLPEYMVPSVLIELAQLPLSVNGKVDKKALPAPEAGDLQLQEYVAPRNEAERQLAAIWQELLGLQRVGIYDNFIELGGDSIVSMQVVSRARRLGHELKAKDLFKHQTVAALAQLLSVKKTEHAIGEQGQLTGTCGLLPIQHWYFEEEGNSRPALFTQQLLLETDKQLSPVILEAALRQLVQYHDALRFTYHQDADGWQQSYGAAEAALRIEDLRGMPDNWQQHVPVCVAESQARLDIFNGVLLQASLIQTPANEANNRLLLVVHHLAIDGVSWRILLEDLNRLLEQPTMTADAVLGAKGSSCRQWHDALTAYAQSSHGQRQQRYWETVVAKCSPLHTDLTHTGKVTVSDIRRETVRLDATATRRLLQEVPAAYKTEINDILLAALALTLTAWNKGAGVLVGLEGHGREEIAPGAAVNRTIGWFTSQYPVWLEAAAGTSVGRLIRDIKEQLRQVPDKGIGYGINKYIGKQAALQGAVPWETGFNYLGQADNMPAGQGAVKTSLSSLEAGGAPERIVPEKLAVNSMIRDGELVMEWSYSRLHFHAATVAAIAADYCHHLETLITHCADRSQLAPVASPSDYGLGDVMTNDELDLFLDATEAGLSRRSQVAGLYRLTGLQEGMLFHGLYDEKGGAYIEQFGCELPHLQVAAFQQSWEYLLQHHTIFRSAFYAKICSIPVQCVYHQVTLPFTVLDYRHMTETAQQEALEAWMAADRKQGLDFEKAPLMRITLFRLQDDKYRMQWTYHHLLMDGWSLPVLLGELVETYEAIVTNKPLPSLKSDEFADYVRFLADRDLSAEETYWRGYLNAVTEGCFLPFVTTTASRTKGEGRFRETGLHLDAVARQQLETYTQQQRITLNTLVQGVWAYLLSRYTGKPAAMFGVTVAGRPDELPGADKKIGLYINTLPLHTALANEQTIVGWLQEIQAAQLQSREHQYAALNDIQRWTGIREELFDSLLVFENYPVNPALQSPDWKLQLQHFQVQEQANYPLTLRVMMAEGVDIGLVYNETLLDGAYVRMIAAHFEQVLMQIATRPVNTIADITLLTAAEKTQLLYDFNQTTSPYPADRSITTLFEEQAAQTPDAIAVVYDTTSFTYKALDEAANRLAHQLRSKGLSAGAYVPVCMKRSAGLMVSVLGILKAGGAYVPVNPEYPAERILQLLGDCDSPLVISDMNWKDTLKIVADKEILYIDDNPALLQYPAHALAEQPSPETVAYVMYTSGSTGKPKGVAVTHKNVVSLVKSQEYMTLTKDDVILSAGSLSFDATTFEYWGALLNGGCVVLSTESSLLDIELLRQELCQRRVTKMFFTTSWFNQLIDMDITVFAGLQEVLTGGEKISEKHADKFRRACPHIALTNIYGPTENTTFSLYYRIHEATVNGNVPIGRPLNNRTAYILDSSGQPVPVGVTGELYVGGDGVAKGYLDAELTAARFIPDPFTDDPAARMYRTGDLARWMPDGNIVYMGRVDEQVKIRGFRIEPGETERVLEGCPAVKQAVVTVWTDKQQNKYLTGYVVPENNFDKEAIQAYLKERLPDYMLPSFLMAVKALPLTPNGKVDKKALPAPDDAALSDAAYMAPRNEQESMLTAIWQQLLGRERIGIHDHFFESGGHSLLAMRLQSAIRKQLKAEIPVKTIFNYPTIAGLAACIMQQTGPVQQGITAEAYTSPQPLSFAQERLWFIDRLSGSIQYHIPMVFRLTGAVNEQALERAIREIVNRHAVLRTVITVIDEQPHQRIMDSDGWQLEIISRQEPVGDITDLHAYVKALIDKPFNLSADHMLRGQLITLAAEEHILALTLHHIAGDGWSVSIFVKELMELYAALDQQQVPALLPPDIQYTDYARWQRAYMSATVLERQQAYWERQLADAATLQLPLDYTRPAVFSNRGAIIPFHIDDTLQQQLQALSQQEGTTLFMTLLAAFNVLLYRYSGQEDITVGSPVSGRTRQETESLIGCFVNTLALRTQLHDNPTFATLLQQVKNMTLDAYEHQDVPFEKVVEAVVKERDLSYSPLFQVIFTLQNMPVATDLALGATHLQPERIAYTTAQVDLNFTVEETAGGLTGSVEYCTDLFREETVLQMIRHFKQLLAAIVVSPSAAVGFLPMLSAEEETQLLKGFNQTDSSYPADKNITALFAEQAALTPDATALVFDGREITYQTLDIASTQLAQYLVEAGVTSGMRVPVCMERSEWLITAILAILKAGGAYVPVDPHYPAERISYMLAESDSTLLLTTTTHAAALEQTATAMKPVCLDQLAETLASMTMSTPLPVALPQDLAYVIYTSGSTGKPKGVMVSHQNVVSLVKGVDYVSFSAADSLLSTGAPSFDAATFEYWGMLLNGGRLILCPEQQLLDNEVLKREISAHQVNMMWFTASWFNQLIDTDISIFEPLSVVLAGGEKLSEEHISKLKQRYPALTVINGYGPTENTTFSITYTVETGEVKVPVPVGRPLSNRKVYILDSRRQIVPVGVTGEIYVGGAGLALGYLNLPELTAERFIFHQFDNGRVERLYKTGDLGCWQADGNVLCLGRTDDQVKIRGYRIEPGETERVLQQCEWVEQAVVMARTNEQGSKYLAGYIVPAGAFEREKIQTYLKQLLPDYMVPAALVPLEKLPLTSNGKVNKRALPEPEQSLMPAAAYMPPRNATELALTGIWQQLLKVSRIGIYDNFFELGGHSLLVTRVVSAIRRELNVEVPIRDLFTHPTVATLAEHIRGQQPGAVLPAVTASPREGKLPLSSAQERLWFIDRMEGSVAYHMPMVLKLDGDPDVTALENALKTIVDRHEALRTVFLEEDGELSQHILPSGSWQLQVRDRTGEADREKVLEEIERYCNQPFNLATDYMLRVQLVQLAAREHFLVVVQHHIASDGWSVSILLKELIRLYEAEHRHQPHQLEPLQVQYADYALWHRHHLQGALLDQQLSYWKEKLDDITTLQLPTDFPRPATVSTRGNTLYYEVDGTLTAGLNQLSRQQGATLFMTMLAAFKVLLYRYSGQEDICVGSPIANRTQQTIEPLIGFFVNTIALRSNLSGNPDFLSLLRQVKATLLEAYQYQDAPFEKIVEAVVSDRDISRTPLFQVMFIMQNLPEVPDLQLDDVQVTIQPVPNTTSKFDLTVDVTTTATGLRFRVEYCSDLYEEATIARMMEHYLVLLEAVVTAPSRHIGTLPMLTAAEEKQLVQTFNDTAGTYPAGMAVIDLFEAQARQTPDAVAVVFGTERYTYRQLNERANQLAHYLRKKGVVENTLIPVCMSRSPEMITAIVGILKAGATYVPVDPAYPEVRIRYILADTDFTLMITDARSQTVLPADIPTERILTLSATAGEAVLSGQPVTDPDRYTSPDKLTYLIYTSGSTGQPKGVEMPDKALFNLLCWQQQEIDTRTPKRILQFASINFDVSFQEIFFTLSFGGSLHLVDEQRRKDMAVLMEQINTEKINCLFLPYVVLKNLVEYAQESGIYPQYLQEVVTAGEQLKLSNDLRLFLEKGNTRLHNQYGPTEAHVVSAYTIQPEDYTHRVLPPIGKPIANTKLYILDANGNPCPVGVPGELFIGGVQVAKGYLHLPELTAERFMADPFDVTGAGRLYKTGDVCCWLPDGNINYLARKDDQVKIRGNRVEIGEVESVLGQCDLVAQCVVLVKNDQYGNKRLVAYVVPQQHFGKDELRTWMQSRLPEYMVPSLFITLPELPLTNNGKVNKRALPEADLSALGGAGYVAPRNLTEQQLAGIWSALLQVEKISVHDNFFELGGHSLLAMRLQSALRKQMEVEMAVKSIFANPTIARLAAFIRQHGKGLLLPAVTPQQRPELIPLSYSQERLWFIDQMEGSVQYHMPVVLRMEGVLDKAALANAFRDLVDRHEVLRSVIVQVDGHSGQQVLPAQQWQLQQIDLCGRPQAIADYRSLVHSLIRKPFDLTREHMLRVHLIALDANTHILVMNMHHIASDGWSIGILFRELIALYKGYTAGEKVKLPALDIQYADYAIWQRTYMSDEVLATQLLYWKENLKGVPALQLPTDKTRPAIKGKNGAVEYLQFDHELSEQLLALSQQEGVTLFMTLLTALNVLLYRYSGQDDICVGTPISGRIRQEVEGLAGFFINTLALRSNLAGNPEFLSLLQQVKQTTLSAYEYQEVPLEKIVDAVVTERDMSRSPLFQVMLVLQNTPDIPELTLGAVQLSEEPLDHITSVFDLNFCLKETADGLSLIIQYSTDLFYGDTVRRMGKHFEHLLRSITLQPATRICALPLLDEAEEQQLLEGFNSNITEVPQGASLVSLFSDTAAAVPDAVALMFKDGTLTYKELDERSNQMAYYLRSKGVVRDTLVPLCMERSPEMIISIYGIMKAGGAYVPVDPEYPAERIQYILEDTAAGIMVSSPAASDRLGAATAGVTLVMAADADLFANYPVTALPDSPAAGDLAYVIYTSGSTGKPKGVLVEHGGVVNLVCQQEVLQIQTDTRVLQFASIGFDASCMEIFSTLSHGAVLVLPRKEDLMSSAGFATLINKRKVEVLFLPPSYLHSMKDLLGRVKTIVSCGEPLNREDGRFLQARGVRFLNAYGPTENSICTTLSDDPIREDGVVVIGKPVANMQVYIQDAHGGLCPVGVAGEICVSGAGLARGYLNRPELTQEKFVINPFAGDGETRMYRTGDLGRWLPDGNIEYMGRIDEQVKVRGYRIELGEIENVLQECEQVNEAVVVVKGGEHDNKLLVAYVIPQEEFNKDAIVAYLKRKLPDFMVPPVIIPMESFPLTPNGKIDRKGLPSPTSQMLTGQQQDAGPANEIEERLLEIWKEVLNLPRLSIHDNFFAAGGNSITAIRLIAKMKVDFQVSINDLFQHPTIAGISKYVIYEKNHFKNKLAALMARFDPAQTDHEAMQAQAAQMQHMLAEQQRPYLEEVKAWQQLDVSSTTTYQQILLLGATGYLGIHLLYDLLQRDTPVCVLVRAESDEAAFSRLSEKYAFYFGKPLPKDQANLRVWKGDIALPQLGMDAAVFETLMSETDCILNTAANVKHYGSYSEFEAVNTRSVQTILDFCKTGKKKVIHHISTTSVAGMAAKDSTDYLYTEADLFKGQEVPNFYAKSKLEAERLLDTARAEGTDVNIYRVGHLSFHSATGKFQENIDNNAFYNQIKGFISFQVMPEEFNEVELSNIDQVSAAILQIFDKPALLNRNYHVRNPHLLSAAEFVAYLNSYGYDLELANTYTYLEKMLQSYNTKKDLIDRLFLQADLFGDDRQDIGHPYQVCYEATNAILKKMKFRWARFDEEKVHLMIQYAVEVGFFEPVRRKMASLRDY</sequence>
<dbReference type="PANTHER" id="PTHR45527">
    <property type="entry name" value="NONRIBOSOMAL PEPTIDE SYNTHETASE"/>
    <property type="match status" value="1"/>
</dbReference>
<dbReference type="InterPro" id="IPR020845">
    <property type="entry name" value="AMP-binding_CS"/>
</dbReference>
<evidence type="ECO:0000256" key="2">
    <source>
        <dbReference type="ARBA" id="ARBA00006432"/>
    </source>
</evidence>
<dbReference type="NCBIfam" id="NF003417">
    <property type="entry name" value="PRK04813.1"/>
    <property type="match status" value="5"/>
</dbReference>
<dbReference type="GO" id="GO:0005737">
    <property type="term" value="C:cytoplasm"/>
    <property type="evidence" value="ECO:0007669"/>
    <property type="project" value="TreeGrafter"/>
</dbReference>
<dbReference type="CDD" id="cd05235">
    <property type="entry name" value="SDR_e1"/>
    <property type="match status" value="1"/>
</dbReference>
<dbReference type="InterPro" id="IPR036736">
    <property type="entry name" value="ACP-like_sf"/>
</dbReference>
<evidence type="ECO:0000259" key="7">
    <source>
        <dbReference type="PROSITE" id="PS50075"/>
    </source>
</evidence>
<name>A0A847S133_9BACT</name>
<feature type="domain" description="Carrier" evidence="7">
    <location>
        <begin position="3534"/>
        <end position="3609"/>
    </location>
</feature>
<accession>A0A847S133</accession>
<dbReference type="SUPFAM" id="SSF51735">
    <property type="entry name" value="NAD(P)-binding Rossmann-fold domains"/>
    <property type="match status" value="1"/>
</dbReference>
<keyword evidence="9" id="KW-1185">Reference proteome</keyword>
<dbReference type="Gene3D" id="3.30.300.30">
    <property type="match status" value="5"/>
</dbReference>
<feature type="domain" description="Carrier" evidence="7">
    <location>
        <begin position="5643"/>
        <end position="5716"/>
    </location>
</feature>
<evidence type="ECO:0000256" key="5">
    <source>
        <dbReference type="ARBA" id="ARBA00022598"/>
    </source>
</evidence>
<dbReference type="PANTHER" id="PTHR45527:SF1">
    <property type="entry name" value="FATTY ACID SYNTHASE"/>
    <property type="match status" value="1"/>
</dbReference>
<dbReference type="FunFam" id="3.30.559.30:FF:000001">
    <property type="entry name" value="Non-ribosomal peptide synthetase"/>
    <property type="match status" value="2"/>
</dbReference>
<dbReference type="InterPro" id="IPR009081">
    <property type="entry name" value="PP-bd_ACP"/>
</dbReference>
<evidence type="ECO:0000313" key="9">
    <source>
        <dbReference type="Proteomes" id="UP000570474"/>
    </source>
</evidence>
<dbReference type="InterPro" id="IPR006162">
    <property type="entry name" value="Ppantetheine_attach_site"/>
</dbReference>
<dbReference type="Gene3D" id="2.30.38.10">
    <property type="entry name" value="Luciferase, Domain 3"/>
    <property type="match status" value="5"/>
</dbReference>
<dbReference type="InterPro" id="IPR013120">
    <property type="entry name" value="FAR_NAD-bd"/>
</dbReference>
<dbReference type="Gene3D" id="3.40.50.720">
    <property type="entry name" value="NAD(P)-binding Rossmann-like Domain"/>
    <property type="match status" value="1"/>
</dbReference>
<dbReference type="PROSITE" id="PS50075">
    <property type="entry name" value="CARRIER"/>
    <property type="match status" value="5"/>
</dbReference>
<dbReference type="CDD" id="cd19531">
    <property type="entry name" value="LCL_NRPS-like"/>
    <property type="match status" value="3"/>
</dbReference>
<dbReference type="InterPro" id="IPR010071">
    <property type="entry name" value="AA_adenyl_dom"/>
</dbReference>
<dbReference type="Pfam" id="PF00550">
    <property type="entry name" value="PP-binding"/>
    <property type="match status" value="5"/>
</dbReference>
<feature type="domain" description="Carrier" evidence="7">
    <location>
        <begin position="2480"/>
        <end position="2555"/>
    </location>
</feature>
<dbReference type="InterPro" id="IPR001242">
    <property type="entry name" value="Condensation_dom"/>
</dbReference>
<evidence type="ECO:0000256" key="4">
    <source>
        <dbReference type="ARBA" id="ARBA00022553"/>
    </source>
</evidence>
<dbReference type="Gene3D" id="1.10.1200.10">
    <property type="entry name" value="ACP-like"/>
    <property type="match status" value="5"/>
</dbReference>
<dbReference type="InterPro" id="IPR010060">
    <property type="entry name" value="NRPS_synth"/>
</dbReference>
<keyword evidence="4" id="KW-0597">Phosphoprotein</keyword>
<feature type="domain" description="Carrier" evidence="7">
    <location>
        <begin position="4595"/>
        <end position="4670"/>
    </location>
</feature>
<dbReference type="GO" id="GO:0016874">
    <property type="term" value="F:ligase activity"/>
    <property type="evidence" value="ECO:0007669"/>
    <property type="project" value="UniProtKB-KW"/>
</dbReference>
<dbReference type="Gene3D" id="3.30.559.30">
    <property type="entry name" value="Nonribosomal peptide synthetase, condensation domain"/>
    <property type="match status" value="6"/>
</dbReference>
<dbReference type="CDD" id="cd19543">
    <property type="entry name" value="DCL_NRPS"/>
    <property type="match status" value="1"/>
</dbReference>
<evidence type="ECO:0000256" key="3">
    <source>
        <dbReference type="ARBA" id="ARBA00022450"/>
    </source>
</evidence>
<dbReference type="Pfam" id="PF13193">
    <property type="entry name" value="AMP-binding_C"/>
    <property type="match status" value="5"/>
</dbReference>
<dbReference type="NCBIfam" id="TIGR01720">
    <property type="entry name" value="NRPS-para261"/>
    <property type="match status" value="1"/>
</dbReference>
<dbReference type="SUPFAM" id="SSF56801">
    <property type="entry name" value="Acetyl-CoA synthetase-like"/>
    <property type="match status" value="5"/>
</dbReference>
<comment type="cofactor">
    <cofactor evidence="1">
        <name>pantetheine 4'-phosphate</name>
        <dbReference type="ChEBI" id="CHEBI:47942"/>
    </cofactor>
</comment>
<dbReference type="InterPro" id="IPR000873">
    <property type="entry name" value="AMP-dep_synth/lig_dom"/>
</dbReference>
<feature type="domain" description="Carrier" evidence="7">
    <location>
        <begin position="956"/>
        <end position="1030"/>
    </location>
</feature>
<dbReference type="FunFam" id="3.40.50.12780:FF:000012">
    <property type="entry name" value="Non-ribosomal peptide synthetase"/>
    <property type="match status" value="5"/>
</dbReference>
<dbReference type="CDD" id="cd05930">
    <property type="entry name" value="A_NRPS"/>
    <property type="match status" value="2"/>
</dbReference>
<evidence type="ECO:0000256" key="1">
    <source>
        <dbReference type="ARBA" id="ARBA00001957"/>
    </source>
</evidence>
<dbReference type="GO" id="GO:0043041">
    <property type="term" value="P:amino acid activation for nonribosomal peptide biosynthetic process"/>
    <property type="evidence" value="ECO:0007669"/>
    <property type="project" value="TreeGrafter"/>
</dbReference>
<dbReference type="Pfam" id="PF07993">
    <property type="entry name" value="NAD_binding_4"/>
    <property type="match status" value="1"/>
</dbReference>
<dbReference type="FunFam" id="1.10.1200.10:FF:000005">
    <property type="entry name" value="Nonribosomal peptide synthetase 1"/>
    <property type="match status" value="4"/>
</dbReference>
<dbReference type="SUPFAM" id="SSF47336">
    <property type="entry name" value="ACP-like"/>
    <property type="match status" value="5"/>
</dbReference>
<dbReference type="NCBIfam" id="TIGR01733">
    <property type="entry name" value="AA-adenyl-dom"/>
    <property type="match status" value="5"/>
</dbReference>